<reference evidence="6 7" key="1">
    <citation type="submission" date="2019-05" db="EMBL/GenBank/DDBJ databases">
        <authorList>
            <person name="Lee S.D."/>
        </authorList>
    </citation>
    <scope>NUCLEOTIDE SEQUENCE [LARGE SCALE GENOMIC DNA]</scope>
    <source>
        <strain evidence="6 7">YC2-7</strain>
    </source>
</reference>
<organism evidence="6 7">
    <name type="scientific">Antrihabitans stalactiti</name>
    <dbReference type="NCBI Taxonomy" id="2584121"/>
    <lineage>
        <taxon>Bacteria</taxon>
        <taxon>Bacillati</taxon>
        <taxon>Actinomycetota</taxon>
        <taxon>Actinomycetes</taxon>
        <taxon>Mycobacteriales</taxon>
        <taxon>Nocardiaceae</taxon>
        <taxon>Antrihabitans</taxon>
    </lineage>
</organism>
<dbReference type="EMBL" id="VCQU01000003">
    <property type="protein sequence ID" value="NMN95249.1"/>
    <property type="molecule type" value="Genomic_DNA"/>
</dbReference>
<keyword evidence="4" id="KW-1015">Disulfide bond</keyword>
<dbReference type="Pfam" id="PF01083">
    <property type="entry name" value="Cutinase"/>
    <property type="match status" value="1"/>
</dbReference>
<evidence type="ECO:0000256" key="4">
    <source>
        <dbReference type="ARBA" id="ARBA00023157"/>
    </source>
</evidence>
<feature type="chain" id="PRO_5039629049" evidence="5">
    <location>
        <begin position="29"/>
        <end position="290"/>
    </location>
</feature>
<gene>
    <name evidence="6" type="ORF">FGL95_09420</name>
</gene>
<dbReference type="PANTHER" id="PTHR33630:SF9">
    <property type="entry name" value="CUTINASE 4"/>
    <property type="match status" value="1"/>
</dbReference>
<keyword evidence="5" id="KW-0732">Signal</keyword>
<keyword evidence="7" id="KW-1185">Reference proteome</keyword>
<keyword evidence="3" id="KW-0378">Hydrolase</keyword>
<dbReference type="Proteomes" id="UP000535543">
    <property type="component" value="Unassembled WGS sequence"/>
</dbReference>
<dbReference type="Gene3D" id="3.40.50.1820">
    <property type="entry name" value="alpha/beta hydrolase"/>
    <property type="match status" value="1"/>
</dbReference>
<dbReference type="AlphaFoldDB" id="A0A848KA86"/>
<feature type="signal peptide" evidence="5">
    <location>
        <begin position="1"/>
        <end position="28"/>
    </location>
</feature>
<dbReference type="RefSeq" id="WP_169586003.1">
    <property type="nucleotide sequence ID" value="NZ_VCQU01000003.1"/>
</dbReference>
<reference evidence="6 7" key="2">
    <citation type="submission" date="2020-06" db="EMBL/GenBank/DDBJ databases">
        <title>Antribacter stalactiti gen. nov., sp. nov., a new member of the family Nacardiaceae isolated from a cave.</title>
        <authorList>
            <person name="Kim I.S."/>
        </authorList>
    </citation>
    <scope>NUCLEOTIDE SEQUENCE [LARGE SCALE GENOMIC DNA]</scope>
    <source>
        <strain evidence="6 7">YC2-7</strain>
    </source>
</reference>
<dbReference type="InterPro" id="IPR000675">
    <property type="entry name" value="Cutinase/axe"/>
</dbReference>
<evidence type="ECO:0000256" key="1">
    <source>
        <dbReference type="ARBA" id="ARBA00007534"/>
    </source>
</evidence>
<name>A0A848KA86_9NOCA</name>
<protein>
    <submittedName>
        <fullName evidence="6">Cutinase family protein</fullName>
    </submittedName>
</protein>
<dbReference type="InterPro" id="IPR029058">
    <property type="entry name" value="AB_hydrolase_fold"/>
</dbReference>
<dbReference type="PANTHER" id="PTHR33630">
    <property type="entry name" value="CUTINASE RV1984C-RELATED-RELATED"/>
    <property type="match status" value="1"/>
</dbReference>
<accession>A0A848KA86</accession>
<dbReference type="SMART" id="SM01110">
    <property type="entry name" value="Cutinase"/>
    <property type="match status" value="1"/>
</dbReference>
<evidence type="ECO:0000313" key="6">
    <source>
        <dbReference type="EMBL" id="NMN95249.1"/>
    </source>
</evidence>
<comment type="caution">
    <text evidence="6">The sequence shown here is derived from an EMBL/GenBank/DDBJ whole genome shotgun (WGS) entry which is preliminary data.</text>
</comment>
<evidence type="ECO:0000256" key="2">
    <source>
        <dbReference type="ARBA" id="ARBA00022487"/>
    </source>
</evidence>
<evidence type="ECO:0000256" key="3">
    <source>
        <dbReference type="ARBA" id="ARBA00022801"/>
    </source>
</evidence>
<dbReference type="SUPFAM" id="SSF53474">
    <property type="entry name" value="alpha/beta-Hydrolases"/>
    <property type="match status" value="1"/>
</dbReference>
<evidence type="ECO:0000256" key="5">
    <source>
        <dbReference type="SAM" id="SignalP"/>
    </source>
</evidence>
<sequence length="290" mass="29820">MRLKRLGAVAAALVAAASGALVVGTATASADPAGCPGLYVLAVPGTWETGGNSTGMLANATNGLPGNVTTEYVSYAATAFPWEAEVYGRSKQQAVERGRAMIAGVASRCAASRIAIVGFSQGADAAGDIAAEIGTGLGVVSPNRVAAVALLSDPRRSPTDLMVGPSVGGFGAGGARVGGFGFVTPAVRSFCTPGDLYCSTDRDDFVTRFAGFLAQTSDPNPAQLWRYQQEAGAIFGDLASAGGLPILESQVNPQANQERARKLAQFYGTRTHEDYGWATSWVHGWLSQIA</sequence>
<dbReference type="GO" id="GO:0052689">
    <property type="term" value="F:carboxylic ester hydrolase activity"/>
    <property type="evidence" value="ECO:0007669"/>
    <property type="project" value="UniProtKB-KW"/>
</dbReference>
<keyword evidence="2" id="KW-0719">Serine esterase</keyword>
<proteinExistence type="inferred from homology"/>
<evidence type="ECO:0000313" key="7">
    <source>
        <dbReference type="Proteomes" id="UP000535543"/>
    </source>
</evidence>
<comment type="similarity">
    <text evidence="1">Belongs to the cutinase family.</text>
</comment>